<protein>
    <submittedName>
        <fullName evidence="1">Uncharacterized protein</fullName>
    </submittedName>
</protein>
<dbReference type="PROSITE" id="PS51257">
    <property type="entry name" value="PROKAR_LIPOPROTEIN"/>
    <property type="match status" value="1"/>
</dbReference>
<dbReference type="Proteomes" id="UP000824132">
    <property type="component" value="Unassembled WGS sequence"/>
</dbReference>
<reference evidence="1" key="1">
    <citation type="journal article" date="2021" name="PeerJ">
        <title>Extensive microbial diversity within the chicken gut microbiome revealed by metagenomics and culture.</title>
        <authorList>
            <person name="Gilroy R."/>
            <person name="Ravi A."/>
            <person name="Getino M."/>
            <person name="Pursley I."/>
            <person name="Horton D.L."/>
            <person name="Alikhan N.F."/>
            <person name="Baker D."/>
            <person name="Gharbi K."/>
            <person name="Hall N."/>
            <person name="Watson M."/>
            <person name="Adriaenssens E.M."/>
            <person name="Foster-Nyarko E."/>
            <person name="Jarju S."/>
            <person name="Secka A."/>
            <person name="Antonio M."/>
            <person name="Oren A."/>
            <person name="Chaudhuri R.R."/>
            <person name="La Ragione R."/>
            <person name="Hildebrand F."/>
            <person name="Pallen M.J."/>
        </authorList>
    </citation>
    <scope>NUCLEOTIDE SEQUENCE</scope>
    <source>
        <strain evidence="1">CHK187-5294</strain>
    </source>
</reference>
<reference evidence="1" key="2">
    <citation type="submission" date="2021-04" db="EMBL/GenBank/DDBJ databases">
        <authorList>
            <person name="Gilroy R."/>
        </authorList>
    </citation>
    <scope>NUCLEOTIDE SEQUENCE</scope>
    <source>
        <strain evidence="1">CHK187-5294</strain>
    </source>
</reference>
<proteinExistence type="predicted"/>
<name>A0A9D2CYW2_9FIRM</name>
<accession>A0A9D2CYW2</accession>
<dbReference type="Gene3D" id="3.40.190.10">
    <property type="entry name" value="Periplasmic binding protein-like II"/>
    <property type="match status" value="1"/>
</dbReference>
<organism evidence="1 2">
    <name type="scientific">Candidatus Borkfalkia avistercoris</name>
    <dbReference type="NCBI Taxonomy" id="2838504"/>
    <lineage>
        <taxon>Bacteria</taxon>
        <taxon>Bacillati</taxon>
        <taxon>Bacillota</taxon>
        <taxon>Clostridia</taxon>
        <taxon>Christensenellales</taxon>
        <taxon>Christensenellaceae</taxon>
        <taxon>Candidatus Borkfalkia</taxon>
    </lineage>
</organism>
<dbReference type="EMBL" id="DXCL01000023">
    <property type="protein sequence ID" value="HIZ03388.1"/>
    <property type="molecule type" value="Genomic_DNA"/>
</dbReference>
<comment type="caution">
    <text evidence="1">The sequence shown here is derived from an EMBL/GenBank/DDBJ whole genome shotgun (WGS) entry which is preliminary data.</text>
</comment>
<sequence>MKRHFKKLSVALIGVIMVVAVCFGMFSGCGKKYDITAYIFAGEADQETNTQLVNAWAEQYAAAHAEEIGKDSISVGISFQSDTTKYFAELNRQLASGRADDVFYVSPKYVKSYAAGDVVLDLTDYVDWTKYDPNGLWSQSVGAYALQADGDIGDPVTYDTASKAFKTESGETASVYALPKDFSSFGLAYNRNFFTAAAKDAYTKETNTGGATTYPDGSAAPLISIGRTVNYKPFNFYDYATYEAALAAGDPIAKSAAVTGGYDVTILGWPGDTYDTGKEDIAATAYDESVGYVTYTYAEYSAMAWAVCYYAERCDMTDTNGDGQITGAERQTHELFTWLNDSAGYQTLNGTNYVYGNDQFEGTLYLTAWLLGNDAQIISDDYKSVTDPGDGSYGIDSEAFKEAYAAFLAFGSDWNANSYFSGSPEVGKDSIGGWLTFNGGRCVFYGIGTWDLATFNSARKEVLDVGIMPEPVSEDFSPYATVKGPDYTEVAYHNATLNAANTPINDTSLFAYDEDWNVIANDAWEAYQNERQDQWFARLDTVGYGVNADLSDLGEEDSWKLDAAADLCAYLTMDETTQLALTYAGSQLTTFVDQGIDYLYYKNDVTAPEGLTETGSFSNMITPEGNASGSLTVTAAEISSLSAQLPSGFNKTELTGEEVWTFATAVAQKMHADHTSAGGTVKSYIDTNFPSMSPYLNSYFQNENMSDVVSTAYAYKCLCLVSLRYEDRNLQLRMVSGDNGALDSCMYTYNSLWIDEFGATKGYTLIAWNANRAPGAWSRVLDTAVPDTPVDTITEGNADGSGWSGNFYTPSNFCEWIVKRSQSLLNAAIEEEAAMLGE</sequence>
<evidence type="ECO:0000313" key="1">
    <source>
        <dbReference type="EMBL" id="HIZ03388.1"/>
    </source>
</evidence>
<gene>
    <name evidence="1" type="ORF">H9727_03795</name>
</gene>
<evidence type="ECO:0000313" key="2">
    <source>
        <dbReference type="Proteomes" id="UP000824132"/>
    </source>
</evidence>
<dbReference type="AlphaFoldDB" id="A0A9D2CYW2"/>
<dbReference type="SUPFAM" id="SSF53850">
    <property type="entry name" value="Periplasmic binding protein-like II"/>
    <property type="match status" value="1"/>
</dbReference>